<dbReference type="EC" id="2.4.1.-" evidence="12"/>
<dbReference type="InterPro" id="IPR005599">
    <property type="entry name" value="GPI_mannosylTrfase"/>
</dbReference>
<evidence type="ECO:0000256" key="2">
    <source>
        <dbReference type="ARBA" id="ARBA00004922"/>
    </source>
</evidence>
<dbReference type="PANTHER" id="PTHR22760">
    <property type="entry name" value="GLYCOSYLTRANSFERASE"/>
    <property type="match status" value="1"/>
</dbReference>
<reference evidence="13" key="1">
    <citation type="submission" date="2022-11" db="EMBL/GenBank/DDBJ databases">
        <title>Centuries of genome instability and evolution in soft-shell clam transmissible cancer (bioRxiv).</title>
        <authorList>
            <person name="Hart S.F.M."/>
            <person name="Yonemitsu M.A."/>
            <person name="Giersch R.M."/>
            <person name="Beal B.F."/>
            <person name="Arriagada G."/>
            <person name="Davis B.W."/>
            <person name="Ostrander E.A."/>
            <person name="Goff S.P."/>
            <person name="Metzger M.J."/>
        </authorList>
    </citation>
    <scope>NUCLEOTIDE SEQUENCE</scope>
    <source>
        <strain evidence="13">MELC-2E11</strain>
        <tissue evidence="13">Siphon/mantle</tissue>
    </source>
</reference>
<evidence type="ECO:0000313" key="13">
    <source>
        <dbReference type="EMBL" id="WAR26644.1"/>
    </source>
</evidence>
<keyword evidence="7 12" id="KW-0256">Endoplasmic reticulum</keyword>
<feature type="transmembrane region" description="Helical" evidence="12">
    <location>
        <begin position="145"/>
        <end position="166"/>
    </location>
</feature>
<evidence type="ECO:0000256" key="5">
    <source>
        <dbReference type="ARBA" id="ARBA00022679"/>
    </source>
</evidence>
<keyword evidence="8 12" id="KW-1133">Transmembrane helix</keyword>
<comment type="catalytic activity">
    <reaction evidence="11">
        <text>an alpha-D-Man-(1-&gt;2)-alpha-D-Man-(1-&gt;2)-alpha-D-Man-(1-&gt;3)-[alpha-D-Man-(1-&gt;2)-alpha-D-Man-(1-&gt;3)-alpha-D-Man-(1-&gt;6)]-beta-D-Man-(1-&gt;4)-beta-D-GlcNAc-(1-&gt;4)-alpha-D-GlcNAc-diphospho-di-trans,poly-cis-dolichol + a di-trans,poly-cis-dolichyl beta-D-mannosyl phosphate = an alpha-D-Man-(1-&gt;2)-alpha-D-Man-(1-&gt;2)-alpha-D-Man-(1-&gt;3)-[alpha-D-Man-(1-&gt;2)-alpha-D-Man-(1-&gt;3)-[alpha-D-Man-(1-&gt;6)]-alpha-D-Man-(1-&gt;6)]-beta-D-Man-(1-&gt;4)-beta-D-GlcNAc-(1-&gt;4)-alpha-D-GlcNAc-diphospho-di-trans,poly-cis-dolichol + a di-trans,poly-cis-dolichyl phosphate + H(+)</text>
        <dbReference type="Rhea" id="RHEA:29535"/>
        <dbReference type="Rhea" id="RHEA-COMP:19498"/>
        <dbReference type="Rhea" id="RHEA-COMP:19501"/>
        <dbReference type="Rhea" id="RHEA-COMP:19518"/>
        <dbReference type="Rhea" id="RHEA-COMP:19519"/>
        <dbReference type="ChEBI" id="CHEBI:15378"/>
        <dbReference type="ChEBI" id="CHEBI:57683"/>
        <dbReference type="ChEBI" id="CHEBI:58211"/>
        <dbReference type="ChEBI" id="CHEBI:132517"/>
        <dbReference type="ChEBI" id="CHEBI:132519"/>
        <dbReference type="EC" id="2.4.1.260"/>
    </reaction>
    <physiologicalReaction direction="left-to-right" evidence="11">
        <dbReference type="Rhea" id="RHEA:29536"/>
    </physiologicalReaction>
</comment>
<keyword evidence="5" id="KW-0808">Transferase</keyword>
<sequence length="307" mass="34890">MTTAIVTSLTLRLDTSRDSELSPRDRELNWALPWSDEEPVEIEWHHFLSNAAAMISSSNVVELIVILVMVGHVFVCPYTKVEESFNIQAIHDILFHRTNISQYDHLQFPGVVPRTFLGPLVIAASSFPPVGFTQLLGCSKFVAQYIVRLALGNLVLLGLFMFSQAVREKFGPVTAKLSLIITATQFHFMFYMSRTLPNTFALVLVLFALRSWLRQHHRLFLWQSGVAILVFRSELAIFLGILLLLHLFHGRISFVTIIKTILPAGVVILGMTVLVDSLFWGRWLWPEGEVMWYNTILNKSANWGVSY</sequence>
<comment type="similarity">
    <text evidence="3 12">Belongs to the glycosyltransferase 22 family.</text>
</comment>
<dbReference type="Pfam" id="PF03901">
    <property type="entry name" value="Glyco_transf_22"/>
    <property type="match status" value="1"/>
</dbReference>
<evidence type="ECO:0000256" key="12">
    <source>
        <dbReference type="RuleBase" id="RU363075"/>
    </source>
</evidence>
<proteinExistence type="inferred from homology"/>
<keyword evidence="9 12" id="KW-0472">Membrane</keyword>
<comment type="pathway">
    <text evidence="2">Protein modification; protein glycosylation.</text>
</comment>
<name>A0ABY7G0A4_MYAAR</name>
<evidence type="ECO:0000256" key="9">
    <source>
        <dbReference type="ARBA" id="ARBA00023136"/>
    </source>
</evidence>
<feature type="transmembrane region" description="Helical" evidence="12">
    <location>
        <begin position="254"/>
        <end position="275"/>
    </location>
</feature>
<evidence type="ECO:0000256" key="3">
    <source>
        <dbReference type="ARBA" id="ARBA00007063"/>
    </source>
</evidence>
<comment type="caution">
    <text evidence="12">Lacks conserved residue(s) required for the propagation of feature annotation.</text>
</comment>
<protein>
    <recommendedName>
        <fullName evidence="12">Mannosyltransferase</fullName>
        <ecNumber evidence="12">2.4.1.-</ecNumber>
    </recommendedName>
</protein>
<comment type="function">
    <text evidence="10">Mannosyltransferase that operates in the biosynthetic pathway of dolichol-linked oligosaccharides, the glycan precursors employed in protein asparagine (N)-glycosylation. The assembly of dolichol-linked oligosaccharides begins on the cytosolic side of the endoplasmic reticulum membrane and finishes in its lumen. The sequential addition of sugars to dolichol pyrophosphate produces dolichol-linked oligosaccharides containing fourteen sugars, including two GlcNAcs, nine mannoses and three glucoses. Once assembled, the oligosaccharide is transferred from the lipid to nascent proteins by oligosaccharyltransferases. In the lumen of the endoplasmic reticulum, adds the eighth mannose residue in an alpha-1,6 linkage onto Man(7)GlcNAc(2)-PP-dolichol to produce Man(8)GlcNAc(2)-PP-dolichol.</text>
</comment>
<keyword evidence="4 12" id="KW-0328">Glycosyltransferase</keyword>
<evidence type="ECO:0000256" key="8">
    <source>
        <dbReference type="ARBA" id="ARBA00022989"/>
    </source>
</evidence>
<evidence type="ECO:0000256" key="6">
    <source>
        <dbReference type="ARBA" id="ARBA00022692"/>
    </source>
</evidence>
<organism evidence="13 14">
    <name type="scientific">Mya arenaria</name>
    <name type="common">Soft-shell clam</name>
    <dbReference type="NCBI Taxonomy" id="6604"/>
    <lineage>
        <taxon>Eukaryota</taxon>
        <taxon>Metazoa</taxon>
        <taxon>Spiralia</taxon>
        <taxon>Lophotrochozoa</taxon>
        <taxon>Mollusca</taxon>
        <taxon>Bivalvia</taxon>
        <taxon>Autobranchia</taxon>
        <taxon>Heteroconchia</taxon>
        <taxon>Euheterodonta</taxon>
        <taxon>Imparidentia</taxon>
        <taxon>Neoheterodontei</taxon>
        <taxon>Myida</taxon>
        <taxon>Myoidea</taxon>
        <taxon>Myidae</taxon>
        <taxon>Mya</taxon>
    </lineage>
</organism>
<gene>
    <name evidence="13" type="ORF">MAR_012348</name>
</gene>
<feature type="transmembrane region" description="Helical" evidence="12">
    <location>
        <begin position="225"/>
        <end position="248"/>
    </location>
</feature>
<dbReference type="PANTHER" id="PTHR22760:SF1">
    <property type="entry name" value="DOL-P-MAN:MAN(7)GLCNAC(2)-PP-DOL ALPHA-1,6-MANNOSYLTRANSFERASE"/>
    <property type="match status" value="1"/>
</dbReference>
<evidence type="ECO:0000256" key="10">
    <source>
        <dbReference type="ARBA" id="ARBA00044721"/>
    </source>
</evidence>
<dbReference type="EMBL" id="CP111025">
    <property type="protein sequence ID" value="WAR26644.1"/>
    <property type="molecule type" value="Genomic_DNA"/>
</dbReference>
<evidence type="ECO:0000256" key="1">
    <source>
        <dbReference type="ARBA" id="ARBA00004477"/>
    </source>
</evidence>
<evidence type="ECO:0000256" key="4">
    <source>
        <dbReference type="ARBA" id="ARBA00022676"/>
    </source>
</evidence>
<evidence type="ECO:0000256" key="11">
    <source>
        <dbReference type="ARBA" id="ARBA00048899"/>
    </source>
</evidence>
<evidence type="ECO:0000256" key="7">
    <source>
        <dbReference type="ARBA" id="ARBA00022824"/>
    </source>
</evidence>
<evidence type="ECO:0000313" key="14">
    <source>
        <dbReference type="Proteomes" id="UP001164746"/>
    </source>
</evidence>
<comment type="subcellular location">
    <subcellularLocation>
        <location evidence="1 12">Endoplasmic reticulum membrane</location>
        <topology evidence="1 12">Multi-pass membrane protein</topology>
    </subcellularLocation>
</comment>
<accession>A0ABY7G0A4</accession>
<keyword evidence="6 12" id="KW-0812">Transmembrane</keyword>
<keyword evidence="14" id="KW-1185">Reference proteome</keyword>
<dbReference type="Proteomes" id="UP001164746">
    <property type="component" value="Chromosome 14"/>
</dbReference>
<feature type="transmembrane region" description="Helical" evidence="12">
    <location>
        <begin position="196"/>
        <end position="213"/>
    </location>
</feature>